<dbReference type="PANTHER" id="PTHR43464">
    <property type="entry name" value="METHYLTRANSFERASE"/>
    <property type="match status" value="1"/>
</dbReference>
<dbReference type="CDD" id="cd02440">
    <property type="entry name" value="AdoMet_MTases"/>
    <property type="match status" value="1"/>
</dbReference>
<evidence type="ECO:0000256" key="2">
    <source>
        <dbReference type="ARBA" id="ARBA00022679"/>
    </source>
</evidence>
<organism evidence="5 6">
    <name type="scientific">Anaerotruncus massiliensis</name>
    <name type="common">ex Liu et al. 2021</name>
    <dbReference type="NCBI Taxonomy" id="2321404"/>
    <lineage>
        <taxon>Bacteria</taxon>
        <taxon>Bacillati</taxon>
        <taxon>Bacillota</taxon>
        <taxon>Clostridia</taxon>
        <taxon>Eubacteriales</taxon>
        <taxon>Oscillospiraceae</taxon>
        <taxon>Anaerotruncus</taxon>
    </lineage>
</organism>
<keyword evidence="1 5" id="KW-0489">Methyltransferase</keyword>
<dbReference type="GO" id="GO:0008757">
    <property type="term" value="F:S-adenosylmethionine-dependent methyltransferase activity"/>
    <property type="evidence" value="ECO:0007669"/>
    <property type="project" value="InterPro"/>
</dbReference>
<dbReference type="Proteomes" id="UP000276301">
    <property type="component" value="Unassembled WGS sequence"/>
</dbReference>
<reference evidence="5 6" key="1">
    <citation type="submission" date="2018-10" db="EMBL/GenBank/DDBJ databases">
        <title>Anaerotruncus faecis sp. nov., isolated from human feces.</title>
        <authorList>
            <person name="Wang Y.-J."/>
        </authorList>
    </citation>
    <scope>NUCLEOTIDE SEQUENCE [LARGE SCALE GENOMIC DNA]</scope>
    <source>
        <strain evidence="5 6">22A2-44</strain>
    </source>
</reference>
<dbReference type="SUPFAM" id="SSF53335">
    <property type="entry name" value="S-adenosyl-L-methionine-dependent methyltransferases"/>
    <property type="match status" value="1"/>
</dbReference>
<dbReference type="PANTHER" id="PTHR43464:SF19">
    <property type="entry name" value="UBIQUINONE BIOSYNTHESIS O-METHYLTRANSFERASE, MITOCHONDRIAL"/>
    <property type="match status" value="1"/>
</dbReference>
<accession>A0A498CIT7</accession>
<evidence type="ECO:0000256" key="3">
    <source>
        <dbReference type="ARBA" id="ARBA00022691"/>
    </source>
</evidence>
<comment type="caution">
    <text evidence="5">The sequence shown here is derived from an EMBL/GenBank/DDBJ whole genome shotgun (WGS) entry which is preliminary data.</text>
</comment>
<keyword evidence="2 5" id="KW-0808">Transferase</keyword>
<protein>
    <submittedName>
        <fullName evidence="5">Class I SAM-dependent methyltransferase</fullName>
    </submittedName>
</protein>
<evidence type="ECO:0000313" key="5">
    <source>
        <dbReference type="EMBL" id="RLL06961.1"/>
    </source>
</evidence>
<evidence type="ECO:0000256" key="1">
    <source>
        <dbReference type="ARBA" id="ARBA00022603"/>
    </source>
</evidence>
<feature type="domain" description="Methyltransferase type 11" evidence="4">
    <location>
        <begin position="47"/>
        <end position="141"/>
    </location>
</feature>
<keyword evidence="6" id="KW-1185">Reference proteome</keyword>
<dbReference type="EMBL" id="RCHT01000051">
    <property type="protein sequence ID" value="RLL06961.1"/>
    <property type="molecule type" value="Genomic_DNA"/>
</dbReference>
<dbReference type="Gene3D" id="3.40.50.150">
    <property type="entry name" value="Vaccinia Virus protein VP39"/>
    <property type="match status" value="1"/>
</dbReference>
<dbReference type="InterPro" id="IPR013216">
    <property type="entry name" value="Methyltransf_11"/>
</dbReference>
<dbReference type="InterPro" id="IPR029063">
    <property type="entry name" value="SAM-dependent_MTases_sf"/>
</dbReference>
<evidence type="ECO:0000259" key="4">
    <source>
        <dbReference type="Pfam" id="PF08241"/>
    </source>
</evidence>
<sequence>MKENKYDDDLFFQKYGEMFRSQKGLDGAGEWPALQKLLPEFAGRRVLDLGCGYGWHCIWAAEHGAAEVVGTDISHKMLEVAREKTGSPAVRYECAAMEDLDYPEGAFDIVLSSLAFHYIADWPALVKKIRRWLTPGGDFVFSVEHPVFTAQGTQDWYYGPDGEILHFPVDNYYYEGRREAVFLGEKVTKYHRTLTTYVNTLLEEGFSVRRLVEPQPPENMLGLPGMKDEMRRPMMLLVSARRD</sequence>
<name>A0A498CIT7_9FIRM</name>
<keyword evidence="3" id="KW-0949">S-adenosyl-L-methionine</keyword>
<dbReference type="AlphaFoldDB" id="A0A498CIT7"/>
<evidence type="ECO:0000313" key="6">
    <source>
        <dbReference type="Proteomes" id="UP000276301"/>
    </source>
</evidence>
<dbReference type="RefSeq" id="WP_101548075.1">
    <property type="nucleotide sequence ID" value="NZ_DBFBJK010000252.1"/>
</dbReference>
<gene>
    <name evidence="5" type="ORF">D4A47_13455</name>
</gene>
<dbReference type="Pfam" id="PF08241">
    <property type="entry name" value="Methyltransf_11"/>
    <property type="match status" value="1"/>
</dbReference>
<dbReference type="GO" id="GO:0032259">
    <property type="term" value="P:methylation"/>
    <property type="evidence" value="ECO:0007669"/>
    <property type="project" value="UniProtKB-KW"/>
</dbReference>
<proteinExistence type="predicted"/>